<reference evidence="2 3" key="1">
    <citation type="submission" date="2021-06" db="EMBL/GenBank/DDBJ databases">
        <title>Caerostris darwini draft genome.</title>
        <authorList>
            <person name="Kono N."/>
            <person name="Arakawa K."/>
        </authorList>
    </citation>
    <scope>NUCLEOTIDE SEQUENCE [LARGE SCALE GENOMIC DNA]</scope>
</reference>
<organism evidence="2 3">
    <name type="scientific">Caerostris darwini</name>
    <dbReference type="NCBI Taxonomy" id="1538125"/>
    <lineage>
        <taxon>Eukaryota</taxon>
        <taxon>Metazoa</taxon>
        <taxon>Ecdysozoa</taxon>
        <taxon>Arthropoda</taxon>
        <taxon>Chelicerata</taxon>
        <taxon>Arachnida</taxon>
        <taxon>Araneae</taxon>
        <taxon>Araneomorphae</taxon>
        <taxon>Entelegynae</taxon>
        <taxon>Araneoidea</taxon>
        <taxon>Araneidae</taxon>
        <taxon>Caerostris</taxon>
    </lineage>
</organism>
<proteinExistence type="predicted"/>
<dbReference type="Proteomes" id="UP001054837">
    <property type="component" value="Unassembled WGS sequence"/>
</dbReference>
<evidence type="ECO:0000313" key="3">
    <source>
        <dbReference type="Proteomes" id="UP001054837"/>
    </source>
</evidence>
<gene>
    <name evidence="2" type="ORF">CDAR_607131</name>
</gene>
<protein>
    <submittedName>
        <fullName evidence="2">Uncharacterized protein</fullName>
    </submittedName>
</protein>
<feature type="region of interest" description="Disordered" evidence="1">
    <location>
        <begin position="125"/>
        <end position="145"/>
    </location>
</feature>
<dbReference type="EMBL" id="BPLQ01009545">
    <property type="protein sequence ID" value="GIY44580.1"/>
    <property type="molecule type" value="Genomic_DNA"/>
</dbReference>
<evidence type="ECO:0000256" key="1">
    <source>
        <dbReference type="SAM" id="MobiDB-lite"/>
    </source>
</evidence>
<accession>A0AAV4TE75</accession>
<feature type="compositionally biased region" description="Polar residues" evidence="1">
    <location>
        <begin position="129"/>
        <end position="145"/>
    </location>
</feature>
<evidence type="ECO:0000313" key="2">
    <source>
        <dbReference type="EMBL" id="GIY44580.1"/>
    </source>
</evidence>
<name>A0AAV4TE75_9ARAC</name>
<sequence length="145" mass="16032">MLYSRINVSRELDMANSGTYFPNFPSPRRRSSRRFFLFSPTANQIKNGISGNLLGKILIRKLQNFAVPPETCLLGKCPNDFCFAHLHDATTSNIQKNDSAFHTNVSVDVSCLGVGRLTHPKLQVIQDPGHSSTSHFPRDSSGVNG</sequence>
<comment type="caution">
    <text evidence="2">The sequence shown here is derived from an EMBL/GenBank/DDBJ whole genome shotgun (WGS) entry which is preliminary data.</text>
</comment>
<keyword evidence="3" id="KW-1185">Reference proteome</keyword>
<dbReference type="AlphaFoldDB" id="A0AAV4TE75"/>